<dbReference type="AlphaFoldDB" id="A0A4Z2ENI6"/>
<name>A0A4Z2ENI6_9TELE</name>
<comment type="caution">
    <text evidence="2">The sequence shown here is derived from an EMBL/GenBank/DDBJ whole genome shotgun (WGS) entry which is preliminary data.</text>
</comment>
<reference evidence="2 3" key="1">
    <citation type="submission" date="2019-03" db="EMBL/GenBank/DDBJ databases">
        <title>First draft genome of Liparis tanakae, snailfish: a comprehensive survey of snailfish specific genes.</title>
        <authorList>
            <person name="Kim W."/>
            <person name="Song I."/>
            <person name="Jeong J.-H."/>
            <person name="Kim D."/>
            <person name="Kim S."/>
            <person name="Ryu S."/>
            <person name="Song J.Y."/>
            <person name="Lee S.K."/>
        </authorList>
    </citation>
    <scope>NUCLEOTIDE SEQUENCE [LARGE SCALE GENOMIC DNA]</scope>
    <source>
        <tissue evidence="2">Muscle</tissue>
    </source>
</reference>
<organism evidence="2 3">
    <name type="scientific">Liparis tanakae</name>
    <name type="common">Tanaka's snailfish</name>
    <dbReference type="NCBI Taxonomy" id="230148"/>
    <lineage>
        <taxon>Eukaryota</taxon>
        <taxon>Metazoa</taxon>
        <taxon>Chordata</taxon>
        <taxon>Craniata</taxon>
        <taxon>Vertebrata</taxon>
        <taxon>Euteleostomi</taxon>
        <taxon>Actinopterygii</taxon>
        <taxon>Neopterygii</taxon>
        <taxon>Teleostei</taxon>
        <taxon>Neoteleostei</taxon>
        <taxon>Acanthomorphata</taxon>
        <taxon>Eupercaria</taxon>
        <taxon>Perciformes</taxon>
        <taxon>Cottioidei</taxon>
        <taxon>Cottales</taxon>
        <taxon>Liparidae</taxon>
        <taxon>Liparis</taxon>
    </lineage>
</organism>
<feature type="compositionally biased region" description="Basic and acidic residues" evidence="1">
    <location>
        <begin position="27"/>
        <end position="36"/>
    </location>
</feature>
<evidence type="ECO:0000313" key="2">
    <source>
        <dbReference type="EMBL" id="TNN30024.1"/>
    </source>
</evidence>
<accession>A0A4Z2ENI6</accession>
<dbReference type="Proteomes" id="UP000314294">
    <property type="component" value="Unassembled WGS sequence"/>
</dbReference>
<protein>
    <submittedName>
        <fullName evidence="2">Uncharacterized protein</fullName>
    </submittedName>
</protein>
<feature type="compositionally biased region" description="Low complexity" evidence="1">
    <location>
        <begin position="17"/>
        <end position="26"/>
    </location>
</feature>
<proteinExistence type="predicted"/>
<dbReference type="EMBL" id="SRLO01004931">
    <property type="protein sequence ID" value="TNN30024.1"/>
    <property type="molecule type" value="Genomic_DNA"/>
</dbReference>
<sequence length="70" mass="8163">MDVQERHVQRCRRRQAAGRSAAGSSRPELDGNRRGDEWEEPSLEIHGEMCTKPKGLRCTTPMFWDKKTYE</sequence>
<evidence type="ECO:0000256" key="1">
    <source>
        <dbReference type="SAM" id="MobiDB-lite"/>
    </source>
</evidence>
<feature type="region of interest" description="Disordered" evidence="1">
    <location>
        <begin position="1"/>
        <end position="46"/>
    </location>
</feature>
<gene>
    <name evidence="2" type="ORF">EYF80_059826</name>
</gene>
<keyword evidence="3" id="KW-1185">Reference proteome</keyword>
<evidence type="ECO:0000313" key="3">
    <source>
        <dbReference type="Proteomes" id="UP000314294"/>
    </source>
</evidence>